<accession>A0ABY9TDW4</accession>
<dbReference type="SMART" id="SM00857">
    <property type="entry name" value="Resolvase"/>
    <property type="match status" value="1"/>
</dbReference>
<keyword evidence="3" id="KW-1185">Reference proteome</keyword>
<dbReference type="Proteomes" id="UP001256827">
    <property type="component" value="Chromosome"/>
</dbReference>
<dbReference type="PANTHER" id="PTHR30461">
    <property type="entry name" value="DNA-INVERTASE FROM LAMBDOID PROPHAGE"/>
    <property type="match status" value="1"/>
</dbReference>
<dbReference type="InterPro" id="IPR050639">
    <property type="entry name" value="SSR_resolvase"/>
</dbReference>
<evidence type="ECO:0000259" key="1">
    <source>
        <dbReference type="PROSITE" id="PS51737"/>
    </source>
</evidence>
<protein>
    <submittedName>
        <fullName evidence="2">Recombinase family protein</fullName>
    </submittedName>
</protein>
<organism evidence="2 3">
    <name type="scientific">Brevibacillus brevis</name>
    <name type="common">Bacillus brevis</name>
    <dbReference type="NCBI Taxonomy" id="1393"/>
    <lineage>
        <taxon>Bacteria</taxon>
        <taxon>Bacillati</taxon>
        <taxon>Bacillota</taxon>
        <taxon>Bacilli</taxon>
        <taxon>Bacillales</taxon>
        <taxon>Paenibacillaceae</taxon>
        <taxon>Brevibacillus</taxon>
    </lineage>
</organism>
<evidence type="ECO:0000313" key="3">
    <source>
        <dbReference type="Proteomes" id="UP001256827"/>
    </source>
</evidence>
<evidence type="ECO:0000313" key="2">
    <source>
        <dbReference type="EMBL" id="WNC17834.1"/>
    </source>
</evidence>
<feature type="domain" description="Recombinase" evidence="1">
    <location>
        <begin position="118"/>
        <end position="212"/>
    </location>
</feature>
<proteinExistence type="predicted"/>
<dbReference type="InterPro" id="IPR011109">
    <property type="entry name" value="DNA_bind_recombinase_dom"/>
</dbReference>
<dbReference type="CDD" id="cd00338">
    <property type="entry name" value="Ser_Recombinase"/>
    <property type="match status" value="1"/>
</dbReference>
<dbReference type="PANTHER" id="PTHR30461:SF23">
    <property type="entry name" value="DNA RECOMBINASE-RELATED"/>
    <property type="match status" value="1"/>
</dbReference>
<dbReference type="InterPro" id="IPR006119">
    <property type="entry name" value="Resolv_N"/>
</dbReference>
<dbReference type="Pfam" id="PF00239">
    <property type="entry name" value="Resolvase"/>
    <property type="match status" value="1"/>
</dbReference>
<dbReference type="Gene3D" id="3.40.50.1390">
    <property type="entry name" value="Resolvase, N-terminal catalytic domain"/>
    <property type="match status" value="1"/>
</dbReference>
<dbReference type="EMBL" id="CP134050">
    <property type="protein sequence ID" value="WNC17834.1"/>
    <property type="molecule type" value="Genomic_DNA"/>
</dbReference>
<dbReference type="PROSITE" id="PS51737">
    <property type="entry name" value="RECOMBINASE_DNA_BIND"/>
    <property type="match status" value="1"/>
</dbReference>
<dbReference type="RefSeq" id="WP_310774573.1">
    <property type="nucleotide sequence ID" value="NZ_CP134050.1"/>
</dbReference>
<dbReference type="SUPFAM" id="SSF53041">
    <property type="entry name" value="Resolvase-like"/>
    <property type="match status" value="1"/>
</dbReference>
<dbReference type="Gene3D" id="3.90.1750.20">
    <property type="entry name" value="Putative Large Serine Recombinase, Chain B, Domain 2"/>
    <property type="match status" value="1"/>
</dbReference>
<sequence>MVKVYADRAKSATSDKRPEFQKMIQDSTLGLFEVVIVHKLDRFSRDKYDSATYKRKRKQNDVKLVCVTENLDGSPENVILESLLEGMAEYYSKNLAREVMKGMKENAYQCKHTGGLPPLGYDVDPNTKQYVINETESAPVKMIFSMYLDGYGYNKIIDALNAKGYKTKLGKPFGKNSIHDILRNEKYSGVCMSSTKRQVKTLSETKRTLSQK</sequence>
<name>A0ABY9TDW4_BREBE</name>
<gene>
    <name evidence="2" type="ORF">RGB73_27425</name>
</gene>
<dbReference type="Pfam" id="PF07508">
    <property type="entry name" value="Recombinase"/>
    <property type="match status" value="1"/>
</dbReference>
<dbReference type="InterPro" id="IPR036162">
    <property type="entry name" value="Resolvase-like_N_sf"/>
</dbReference>
<dbReference type="InterPro" id="IPR038109">
    <property type="entry name" value="DNA_bind_recomb_sf"/>
</dbReference>
<reference evidence="2 3" key="1">
    <citation type="submission" date="2023-09" db="EMBL/GenBank/DDBJ databases">
        <title>Complete Genome and Methylome dissection of Bacillus brevis NEB573 original source of BbsI restriction endonuclease.</title>
        <authorList>
            <person name="Fomenkov A."/>
            <person name="Roberts R.D."/>
        </authorList>
    </citation>
    <scope>NUCLEOTIDE SEQUENCE [LARGE SCALE GENOMIC DNA]</scope>
    <source>
        <strain evidence="2 3">NEB573</strain>
    </source>
</reference>